<dbReference type="Gene3D" id="1.10.357.10">
    <property type="entry name" value="Tetracycline Repressor, domain 2"/>
    <property type="match status" value="1"/>
</dbReference>
<dbReference type="InterPro" id="IPR001647">
    <property type="entry name" value="HTH_TetR"/>
</dbReference>
<evidence type="ECO:0000259" key="5">
    <source>
        <dbReference type="PROSITE" id="PS50977"/>
    </source>
</evidence>
<comment type="caution">
    <text evidence="6">The sequence shown here is derived from an EMBL/GenBank/DDBJ whole genome shotgun (WGS) entry which is preliminary data.</text>
</comment>
<keyword evidence="3" id="KW-0804">Transcription</keyword>
<evidence type="ECO:0000256" key="4">
    <source>
        <dbReference type="PROSITE-ProRule" id="PRU00335"/>
    </source>
</evidence>
<keyword evidence="1" id="KW-0805">Transcription regulation</keyword>
<evidence type="ECO:0000313" key="7">
    <source>
        <dbReference type="Proteomes" id="UP000823201"/>
    </source>
</evidence>
<gene>
    <name evidence="6" type="ORF">JOC27_000511</name>
</gene>
<name>A0ABS2Q5M0_9BACL</name>
<dbReference type="Pfam" id="PF13305">
    <property type="entry name" value="TetR_C_33"/>
    <property type="match status" value="1"/>
</dbReference>
<proteinExistence type="predicted"/>
<reference evidence="6 7" key="1">
    <citation type="submission" date="2021-01" db="EMBL/GenBank/DDBJ databases">
        <title>Genomic Encyclopedia of Type Strains, Phase IV (KMG-IV): sequencing the most valuable type-strain genomes for metagenomic binning, comparative biology and taxonomic classification.</title>
        <authorList>
            <person name="Goeker M."/>
        </authorList>
    </citation>
    <scope>NUCLEOTIDE SEQUENCE [LARGE SCALE GENOMIC DNA]</scope>
    <source>
        <strain evidence="6 7">DSM 100968</strain>
    </source>
</reference>
<accession>A0ABS2Q5M0</accession>
<keyword evidence="2 4" id="KW-0238">DNA-binding</keyword>
<evidence type="ECO:0000313" key="6">
    <source>
        <dbReference type="EMBL" id="MBM7657070.1"/>
    </source>
</evidence>
<dbReference type="InterPro" id="IPR025996">
    <property type="entry name" value="MT1864/Rv1816-like_C"/>
</dbReference>
<dbReference type="SUPFAM" id="SSF46689">
    <property type="entry name" value="Homeodomain-like"/>
    <property type="match status" value="1"/>
</dbReference>
<organism evidence="6 7">
    <name type="scientific">Sporolactobacillus spathodeae</name>
    <dbReference type="NCBI Taxonomy" id="1465502"/>
    <lineage>
        <taxon>Bacteria</taxon>
        <taxon>Bacillati</taxon>
        <taxon>Bacillota</taxon>
        <taxon>Bacilli</taxon>
        <taxon>Bacillales</taxon>
        <taxon>Sporolactobacillaceae</taxon>
        <taxon>Sporolactobacillus</taxon>
    </lineage>
</organism>
<dbReference type="EMBL" id="JAFBEV010000003">
    <property type="protein sequence ID" value="MBM7657070.1"/>
    <property type="molecule type" value="Genomic_DNA"/>
</dbReference>
<dbReference type="InterPro" id="IPR036271">
    <property type="entry name" value="Tet_transcr_reg_TetR-rel_C_sf"/>
</dbReference>
<dbReference type="Gene3D" id="1.10.10.60">
    <property type="entry name" value="Homeodomain-like"/>
    <property type="match status" value="1"/>
</dbReference>
<evidence type="ECO:0000256" key="2">
    <source>
        <dbReference type="ARBA" id="ARBA00023125"/>
    </source>
</evidence>
<dbReference type="RefSeq" id="WP_205005430.1">
    <property type="nucleotide sequence ID" value="NZ_CBCRXA010000003.1"/>
</dbReference>
<dbReference type="Proteomes" id="UP000823201">
    <property type="component" value="Unassembled WGS sequence"/>
</dbReference>
<dbReference type="InterPro" id="IPR009057">
    <property type="entry name" value="Homeodomain-like_sf"/>
</dbReference>
<feature type="DNA-binding region" description="H-T-H motif" evidence="4">
    <location>
        <begin position="27"/>
        <end position="46"/>
    </location>
</feature>
<protein>
    <submittedName>
        <fullName evidence="6">AcrR family transcriptional regulator</fullName>
    </submittedName>
</protein>
<sequence length="192" mass="21191">MREKITKQTILQVSTEIVNQQGFEALTLAKVAKTLKIKTPSLYNHLSGLKELKYMLTLNALNQLKHAITSAAIGKSGERALKAIGFAQIQFMRENPGLYGLTISIPDSCDPQIAQVSSEIIAIFLRVLEPYHLREASAIHFVRGLRALSHGFSTLEKQGGFNMNIPLEKSIDLAFDTLIRGLIGALSVNTMR</sequence>
<dbReference type="PROSITE" id="PS50977">
    <property type="entry name" value="HTH_TETR_2"/>
    <property type="match status" value="1"/>
</dbReference>
<evidence type="ECO:0000256" key="1">
    <source>
        <dbReference type="ARBA" id="ARBA00023015"/>
    </source>
</evidence>
<feature type="domain" description="HTH tetR-type" evidence="5">
    <location>
        <begin position="4"/>
        <end position="64"/>
    </location>
</feature>
<dbReference type="SUPFAM" id="SSF48498">
    <property type="entry name" value="Tetracyclin repressor-like, C-terminal domain"/>
    <property type="match status" value="1"/>
</dbReference>
<keyword evidence="7" id="KW-1185">Reference proteome</keyword>
<evidence type="ECO:0000256" key="3">
    <source>
        <dbReference type="ARBA" id="ARBA00023163"/>
    </source>
</evidence>